<dbReference type="OrthoDB" id="8456148at2"/>
<evidence type="ECO:0000313" key="2">
    <source>
        <dbReference type="EMBL" id="KPQ11328.1"/>
    </source>
</evidence>
<evidence type="ECO:0000313" key="4">
    <source>
        <dbReference type="Proteomes" id="UP000050497"/>
    </source>
</evidence>
<reference evidence="3 5" key="2">
    <citation type="submission" date="2016-08" db="EMBL/GenBank/DDBJ databases">
        <authorList>
            <person name="Varghese N."/>
            <person name="Submissions Spin"/>
        </authorList>
    </citation>
    <scope>NUCLEOTIDE SEQUENCE [LARGE SCALE GENOMIC DNA]</scope>
    <source>
        <strain evidence="3 5">HL-109</strain>
    </source>
</reference>
<accession>A0A0P8A841</accession>
<organism evidence="2 4">
    <name type="scientific">Saliniramus fredricksonii</name>
    <dbReference type="NCBI Taxonomy" id="1653334"/>
    <lineage>
        <taxon>Bacteria</taxon>
        <taxon>Pseudomonadati</taxon>
        <taxon>Pseudomonadota</taxon>
        <taxon>Alphaproteobacteria</taxon>
        <taxon>Hyphomicrobiales</taxon>
        <taxon>Salinarimonadaceae</taxon>
        <taxon>Saliniramus</taxon>
    </lineage>
</organism>
<dbReference type="Proteomes" id="UP000182800">
    <property type="component" value="Unassembled WGS sequence"/>
</dbReference>
<feature type="compositionally biased region" description="Gly residues" evidence="1">
    <location>
        <begin position="50"/>
        <end position="64"/>
    </location>
</feature>
<proteinExistence type="predicted"/>
<evidence type="ECO:0000313" key="5">
    <source>
        <dbReference type="Proteomes" id="UP000182800"/>
    </source>
</evidence>
<gene>
    <name evidence="3" type="ORF">GA0071312_2996</name>
    <name evidence="2" type="ORF">HLUCCO17_06745</name>
</gene>
<name>A0A0P8A841_9HYPH</name>
<protein>
    <submittedName>
        <fullName evidence="2">Uncharacterized protein</fullName>
    </submittedName>
</protein>
<dbReference type="STRING" id="1653334.GA0071312_2996"/>
<dbReference type="EMBL" id="FMBM01000002">
    <property type="protein sequence ID" value="SCC82022.1"/>
    <property type="molecule type" value="Genomic_DNA"/>
</dbReference>
<comment type="caution">
    <text evidence="2">The sequence shown here is derived from an EMBL/GenBank/DDBJ whole genome shotgun (WGS) entry which is preliminary data.</text>
</comment>
<dbReference type="AlphaFoldDB" id="A0A0P8A841"/>
<dbReference type="Proteomes" id="UP000050497">
    <property type="component" value="Unassembled WGS sequence"/>
</dbReference>
<feature type="region of interest" description="Disordered" evidence="1">
    <location>
        <begin position="50"/>
        <end position="85"/>
    </location>
</feature>
<dbReference type="RefSeq" id="WP_074445594.1">
    <property type="nucleotide sequence ID" value="NZ_FMBM01000002.1"/>
</dbReference>
<keyword evidence="5" id="KW-1185">Reference proteome</keyword>
<evidence type="ECO:0000313" key="3">
    <source>
        <dbReference type="EMBL" id="SCC82022.1"/>
    </source>
</evidence>
<dbReference type="EMBL" id="LJSX01000008">
    <property type="protein sequence ID" value="KPQ11328.1"/>
    <property type="molecule type" value="Genomic_DNA"/>
</dbReference>
<reference evidence="2 4" key="1">
    <citation type="submission" date="2015-09" db="EMBL/GenBank/DDBJ databases">
        <title>Identification and resolution of microdiversity through metagenomic sequencing of parallel consortia.</title>
        <authorList>
            <person name="Nelson W.C."/>
            <person name="Romine M.F."/>
            <person name="Lindemann S.R."/>
        </authorList>
    </citation>
    <scope>NUCLEOTIDE SEQUENCE [LARGE SCALE GENOMIC DNA]</scope>
    <source>
        <strain evidence="2">HL-109</strain>
    </source>
</reference>
<sequence>MMDRAQRNEKILKAIAERTKQALTSKQAARQMLIDEGIYTKKGKLRAEFGGGKSGGVKSGGVKSGGVKSVGGKNVGGKGKKSVTA</sequence>
<evidence type="ECO:0000256" key="1">
    <source>
        <dbReference type="SAM" id="MobiDB-lite"/>
    </source>
</evidence>